<dbReference type="PANTHER" id="PTHR36452">
    <property type="entry name" value="CHROMOSOME 12, WHOLE GENOME SHOTGUN SEQUENCE"/>
    <property type="match status" value="1"/>
</dbReference>
<proteinExistence type="predicted"/>
<evidence type="ECO:0000313" key="1">
    <source>
        <dbReference type="EMBL" id="AMO93479.1"/>
    </source>
</evidence>
<dbReference type="PIRSF" id="PIRSF028451">
    <property type="entry name" value="UCP028451"/>
    <property type="match status" value="1"/>
</dbReference>
<dbReference type="AlphaFoldDB" id="A0A127P6P2"/>
<evidence type="ECO:0000313" key="2">
    <source>
        <dbReference type="Proteomes" id="UP000072421"/>
    </source>
</evidence>
<sequence>MHVRDLTQYLAELAENNNRAWFVMNKPRYDILRAEFLELVVRLIAQVSKFDPAIAGCNPKKALFRINRDMRFSHDKSPYKSYFSASITASGLKKPSQGGGPAYYFHIDASGTLLIASGEYMPPADRLRAIRQQVVADANGFGKLLKNKKLVETYGDLQTEGQLKRPPKGFDADSPHIEYIKMKNFIVWNEQSVKKMLSDALEKELVSGFKDAYPLVSWLRQIKTPIAE</sequence>
<dbReference type="PANTHER" id="PTHR36452:SF1">
    <property type="entry name" value="DUF2461 DOMAIN-CONTAINING PROTEIN"/>
    <property type="match status" value="1"/>
</dbReference>
<dbReference type="InterPro" id="IPR012808">
    <property type="entry name" value="CHP02453"/>
</dbReference>
<organism evidence="1">
    <name type="scientific">Collimonas fungivorans</name>
    <dbReference type="NCBI Taxonomy" id="158899"/>
    <lineage>
        <taxon>Bacteria</taxon>
        <taxon>Pseudomonadati</taxon>
        <taxon>Pseudomonadota</taxon>
        <taxon>Betaproteobacteria</taxon>
        <taxon>Burkholderiales</taxon>
        <taxon>Oxalobacteraceae</taxon>
        <taxon>Collimonas</taxon>
    </lineage>
</organism>
<dbReference type="OrthoDB" id="9794241at2"/>
<dbReference type="InterPro" id="IPR015996">
    <property type="entry name" value="UCP028451"/>
</dbReference>
<name>A0A127P6P2_9BURK</name>
<reference evidence="1 2" key="1">
    <citation type="submission" date="2015-11" db="EMBL/GenBank/DDBJ databases">
        <title>Exploring the genomic traits of fungus-feeding bacterial genus Collimonas.</title>
        <authorList>
            <person name="Song C."/>
            <person name="Schmidt R."/>
            <person name="de Jager V."/>
            <person name="Krzyzanowska D."/>
            <person name="Jongedijk E."/>
            <person name="Cankar K."/>
            <person name="Beekwilder J."/>
            <person name="van Veen A."/>
            <person name="de Boer W."/>
            <person name="van Veen J.A."/>
            <person name="Garbeva P."/>
        </authorList>
    </citation>
    <scope>NUCLEOTIDE SEQUENCE [LARGE SCALE GENOMIC DNA]</scope>
    <source>
        <strain evidence="1 2">Ter6</strain>
    </source>
</reference>
<dbReference type="PATRIC" id="fig|158899.10.peg.774"/>
<gene>
    <name evidence="1" type="ORF">CFter6_0754</name>
</gene>
<dbReference type="EMBL" id="CP013232">
    <property type="protein sequence ID" value="AMO93479.1"/>
    <property type="molecule type" value="Genomic_DNA"/>
</dbReference>
<protein>
    <submittedName>
        <fullName evidence="1">TIGR02453 family domain protein</fullName>
    </submittedName>
</protein>
<dbReference type="Pfam" id="PF09365">
    <property type="entry name" value="DUF2461"/>
    <property type="match status" value="1"/>
</dbReference>
<dbReference type="NCBIfam" id="TIGR02453">
    <property type="entry name" value="TIGR02453 family protein"/>
    <property type="match status" value="1"/>
</dbReference>
<dbReference type="RefSeq" id="WP_061538756.1">
    <property type="nucleotide sequence ID" value="NZ_CP013232.1"/>
</dbReference>
<accession>A0A127P6P2</accession>
<dbReference type="Proteomes" id="UP000072421">
    <property type="component" value="Chromosome"/>
</dbReference>